<comment type="caution">
    <text evidence="1">The sequence shown here is derived from an EMBL/GenBank/DDBJ whole genome shotgun (WGS) entry which is preliminary data.</text>
</comment>
<reference evidence="1 2" key="1">
    <citation type="submission" date="2019-01" db="EMBL/GenBank/DDBJ databases">
        <authorList>
            <person name="Chen W.-M."/>
        </authorList>
    </citation>
    <scope>NUCLEOTIDE SEQUENCE [LARGE SCALE GENOMIC DNA]</scope>
    <source>
        <strain evidence="1 2">TER-1</strain>
    </source>
</reference>
<evidence type="ECO:0000313" key="2">
    <source>
        <dbReference type="Proteomes" id="UP000286997"/>
    </source>
</evidence>
<dbReference type="Gene3D" id="6.20.450.20">
    <property type="match status" value="1"/>
</dbReference>
<accession>A0A3S2YU52</accession>
<proteinExistence type="predicted"/>
<organism evidence="1 2">
    <name type="scientific">Methylobacterium oryzihabitans</name>
    <dbReference type="NCBI Taxonomy" id="2499852"/>
    <lineage>
        <taxon>Bacteria</taxon>
        <taxon>Pseudomonadati</taxon>
        <taxon>Pseudomonadota</taxon>
        <taxon>Alphaproteobacteria</taxon>
        <taxon>Hyphomicrobiales</taxon>
        <taxon>Methylobacteriaceae</taxon>
        <taxon>Methylobacterium</taxon>
    </lineage>
</organism>
<keyword evidence="2" id="KW-1185">Reference proteome</keyword>
<protein>
    <submittedName>
        <fullName evidence="1">Uncharacterized protein</fullName>
    </submittedName>
</protein>
<name>A0A3S2YU52_9HYPH</name>
<evidence type="ECO:0000313" key="1">
    <source>
        <dbReference type="EMBL" id="RVU19465.1"/>
    </source>
</evidence>
<dbReference type="OrthoDB" id="291307at2"/>
<dbReference type="EMBL" id="SACP01000006">
    <property type="protein sequence ID" value="RVU19465.1"/>
    <property type="molecule type" value="Genomic_DNA"/>
</dbReference>
<sequence length="68" mass="7831">MWPVQRIGIGMTTKPFRAVRDEDAKRLDLVRARIRRSLDDPRPALSLDEVERNLTVLFAAARTERGRA</sequence>
<dbReference type="Proteomes" id="UP000286997">
    <property type="component" value="Unassembled WGS sequence"/>
</dbReference>
<gene>
    <name evidence="1" type="ORF">EOE48_08690</name>
</gene>
<dbReference type="AlphaFoldDB" id="A0A3S2YU52"/>